<comment type="caution">
    <text evidence="1">The sequence shown here is derived from an EMBL/GenBank/DDBJ whole genome shotgun (WGS) entry which is preliminary data.</text>
</comment>
<protein>
    <recommendedName>
        <fullName evidence="3">Macroglobulin domain-containing protein</fullName>
    </recommendedName>
</protein>
<organism evidence="1 2">
    <name type="scientific">Croceitalea vernalis</name>
    <dbReference type="NCBI Taxonomy" id="3075599"/>
    <lineage>
        <taxon>Bacteria</taxon>
        <taxon>Pseudomonadati</taxon>
        <taxon>Bacteroidota</taxon>
        <taxon>Flavobacteriia</taxon>
        <taxon>Flavobacteriales</taxon>
        <taxon>Flavobacteriaceae</taxon>
        <taxon>Croceitalea</taxon>
    </lineage>
</organism>
<accession>A0ABU3BCZ8</accession>
<keyword evidence="2" id="KW-1185">Reference proteome</keyword>
<dbReference type="RefSeq" id="WP_311386562.1">
    <property type="nucleotide sequence ID" value="NZ_JAVRHU010000001.1"/>
</dbReference>
<gene>
    <name evidence="1" type="ORF">RM520_00165</name>
</gene>
<name>A0ABU3BCZ8_9FLAO</name>
<evidence type="ECO:0008006" key="3">
    <source>
        <dbReference type="Google" id="ProtNLM"/>
    </source>
</evidence>
<dbReference type="Gene3D" id="2.60.40.1930">
    <property type="match status" value="1"/>
</dbReference>
<dbReference type="EMBL" id="JAVRHU010000001">
    <property type="protein sequence ID" value="MDT0620013.1"/>
    <property type="molecule type" value="Genomic_DNA"/>
</dbReference>
<proteinExistence type="predicted"/>
<evidence type="ECO:0000313" key="1">
    <source>
        <dbReference type="EMBL" id="MDT0620013.1"/>
    </source>
</evidence>
<evidence type="ECO:0000313" key="2">
    <source>
        <dbReference type="Proteomes" id="UP001250662"/>
    </source>
</evidence>
<sequence length="804" mass="92964">MGLFFDFFLTLMKTGQMNAKRTFSISYIFLMLSFYSFGQSNQINSSFLEAYYNYFKSDRKSVHLHLNKTVFLTGEHIWFSAYIFNQTKNLPSTDKEFVYVDLINNQGEVLAQKTILFSNGIGNGELFLTNSLSSGLYFLQVYTASMQNFEEDDSTKYPVLVNNSSTNNFVNYEYYKKTEKPEIIIAPEGGKLLSNVLIKCVTKASDEMGRVIVPDSAFLVNNENKRISKLNFNKHGFGSFSLVPNYGERYSLKLYQNGTILKKELPPVEKSGVTLAVARNPHKNEIVIQVFDTRIDEKERFHDLFFLIHKDQNIIDFEIEKYLANGKYEFKINYDVLFEGVNTFSILDGKGKIQTSRIFYHRSDLQPKQFAINNENKKSDTIELAVKHYKNFEDDWNNLSISILPGETRAQRFRKKAFFALQLEPYFNGPDWRDLWTKEIKSFEDLAFMDQLSILAKPKYQWKNILNKNLSIPDSNFYTGAIEGVIEPRNKNVKPQMVVLYSKTNELLMNAEVSNNKFIFNELVLEKGSKLNLSLIGEDGKPYKANFSYTIKPIISNYRHRFSTNHVHQSENFMNELSQVMSITENTQQLDEVIVTAKKLKYQRFFPTYQSMKVDSSSGFLNLGDFVRKQGFSSILISPRAKGRRAGTLQIAKRNQRCGLVFPSIVLDGVYDQYFDSYENIGREYIDEIYWDRPNGCSIKLVVFTNDAYKNRPLPSHKITSKEITIDKGFDTPKPFTRDEYFETSNVSFKHFGILGWESAITRDNNQSLKLKVPIENEKKIMVIIEGYSDTGKILSENHLVSLN</sequence>
<dbReference type="Proteomes" id="UP001250662">
    <property type="component" value="Unassembled WGS sequence"/>
</dbReference>
<reference evidence="1 2" key="1">
    <citation type="submission" date="2023-09" db="EMBL/GenBank/DDBJ databases">
        <authorList>
            <person name="Rey-Velasco X."/>
        </authorList>
    </citation>
    <scope>NUCLEOTIDE SEQUENCE [LARGE SCALE GENOMIC DNA]</scope>
    <source>
        <strain evidence="1 2">P007</strain>
    </source>
</reference>